<dbReference type="PANTHER" id="PTHR24171:SF8">
    <property type="entry name" value="BRCA1-ASSOCIATED RING DOMAIN PROTEIN 1"/>
    <property type="match status" value="1"/>
</dbReference>
<dbReference type="PANTHER" id="PTHR24171">
    <property type="entry name" value="ANKYRIN REPEAT DOMAIN-CONTAINING PROTEIN 39-RELATED"/>
    <property type="match status" value="1"/>
</dbReference>
<evidence type="ECO:0000256" key="1">
    <source>
        <dbReference type="ARBA" id="ARBA00022737"/>
    </source>
</evidence>
<organism evidence="4 5">
    <name type="scientific">Polarella glacialis</name>
    <name type="common">Dinoflagellate</name>
    <dbReference type="NCBI Taxonomy" id="89957"/>
    <lineage>
        <taxon>Eukaryota</taxon>
        <taxon>Sar</taxon>
        <taxon>Alveolata</taxon>
        <taxon>Dinophyceae</taxon>
        <taxon>Suessiales</taxon>
        <taxon>Suessiaceae</taxon>
        <taxon>Polarella</taxon>
    </lineage>
</organism>
<evidence type="ECO:0000256" key="2">
    <source>
        <dbReference type="ARBA" id="ARBA00023043"/>
    </source>
</evidence>
<protein>
    <submittedName>
        <fullName evidence="4">Uncharacterized protein</fullName>
    </submittedName>
</protein>
<proteinExistence type="predicted"/>
<name>A0A813LPJ5_POLGL</name>
<sequence>MQDSSRMAAQLGQSLHALPPGLLPVPARAVQTRFLPAWHADHELTEAQHHILHGLRNSTSAAGAANRTNNVKLSKFRQFVANRTKNITLSKVGQFAESRTSKSDLQRGMAASQLAAILESVSPRVAADELARLGEERAATILALMHHKHAEGILSEMGAQLAERIRSEMSTTGALSKSQLKLRLLMYGSLASLGVGLLSIAMCLAIYRRSGHLGIGPLKLRQNGVFWNDHLLCCGPKIEHDYRNLERGTDDDPGGTVTLLKAADEDVSRAPKDLEQDEATQRLLGRRQMILVALFLAYVAVSVGSPLMKAGTASCQNGFFWEDHLPFAFVFFATKIAELLIYATDPTIPGELTLWAFSWKFFPSLLAYADGYIDATSIVIAHSCDSPEAQAIAFWMMVSYVIGVVICQWMVVACLSLRDPSHACLMKVIHMDALASCITLPEDKRWVWITVNMTRTFFEDIPQCLLQILFLLHVSRNYFMMFSVGMSLMSSVKAFIDAITRKLEAVGVEEKLESERLGRELVPAAASGDHEKVAELLKAGASTRMDYANSGGISPLMLAIAAKDQQVATLLRAAGAEEPVMTVTHDSIAMACADRDLADVVRHIAAGADVNTRLKRGEGVVGSSSGTLLHACCALHRRPGSYEVTVLLLRRRADASIGDGEGDTPLAHAKYHGATQLFELLEGNGAILAGPFYR</sequence>
<evidence type="ECO:0000313" key="5">
    <source>
        <dbReference type="Proteomes" id="UP000626109"/>
    </source>
</evidence>
<dbReference type="Proteomes" id="UP000626109">
    <property type="component" value="Unassembled WGS sequence"/>
</dbReference>
<keyword evidence="2" id="KW-0040">ANK repeat</keyword>
<keyword evidence="3" id="KW-1133">Transmembrane helix</keyword>
<dbReference type="Gene3D" id="1.25.40.20">
    <property type="entry name" value="Ankyrin repeat-containing domain"/>
    <property type="match status" value="2"/>
</dbReference>
<dbReference type="InterPro" id="IPR036770">
    <property type="entry name" value="Ankyrin_rpt-contain_sf"/>
</dbReference>
<accession>A0A813LPJ5</accession>
<keyword evidence="1" id="KW-0677">Repeat</keyword>
<dbReference type="GO" id="GO:0004842">
    <property type="term" value="F:ubiquitin-protein transferase activity"/>
    <property type="evidence" value="ECO:0007669"/>
    <property type="project" value="TreeGrafter"/>
</dbReference>
<dbReference type="GO" id="GO:0085020">
    <property type="term" value="P:protein K6-linked ubiquitination"/>
    <property type="evidence" value="ECO:0007669"/>
    <property type="project" value="TreeGrafter"/>
</dbReference>
<dbReference type="SUPFAM" id="SSF158791">
    <property type="entry name" value="MgtE N-terminal domain-like"/>
    <property type="match status" value="1"/>
</dbReference>
<dbReference type="SUPFAM" id="SSF48403">
    <property type="entry name" value="Ankyrin repeat"/>
    <property type="match status" value="1"/>
</dbReference>
<gene>
    <name evidence="4" type="ORF">PGLA2088_LOCUS47424</name>
</gene>
<reference evidence="4" key="1">
    <citation type="submission" date="2021-02" db="EMBL/GenBank/DDBJ databases">
        <authorList>
            <person name="Dougan E. K."/>
            <person name="Rhodes N."/>
            <person name="Thang M."/>
            <person name="Chan C."/>
        </authorList>
    </citation>
    <scope>NUCLEOTIDE SEQUENCE</scope>
</reference>
<feature type="transmembrane region" description="Helical" evidence="3">
    <location>
        <begin position="392"/>
        <end position="417"/>
    </location>
</feature>
<evidence type="ECO:0000313" key="4">
    <source>
        <dbReference type="EMBL" id="CAE8734662.1"/>
    </source>
</evidence>
<dbReference type="EMBL" id="CAJNNW010036468">
    <property type="protein sequence ID" value="CAE8734662.1"/>
    <property type="molecule type" value="Genomic_DNA"/>
</dbReference>
<comment type="caution">
    <text evidence="4">The sequence shown here is derived from an EMBL/GenBank/DDBJ whole genome shotgun (WGS) entry which is preliminary data.</text>
</comment>
<keyword evidence="3" id="KW-0472">Membrane</keyword>
<feature type="transmembrane region" description="Helical" evidence="3">
    <location>
        <begin position="289"/>
        <end position="308"/>
    </location>
</feature>
<feature type="transmembrane region" description="Helical" evidence="3">
    <location>
        <begin position="184"/>
        <end position="207"/>
    </location>
</feature>
<dbReference type="AlphaFoldDB" id="A0A813LPJ5"/>
<evidence type="ECO:0000256" key="3">
    <source>
        <dbReference type="SAM" id="Phobius"/>
    </source>
</evidence>
<keyword evidence="3" id="KW-0812">Transmembrane</keyword>